<comment type="caution">
    <text evidence="3">The sequence shown here is derived from an EMBL/GenBank/DDBJ whole genome shotgun (WGS) entry which is preliminary data.</text>
</comment>
<feature type="transmembrane region" description="Helical" evidence="1">
    <location>
        <begin position="48"/>
        <end position="73"/>
    </location>
</feature>
<feature type="domain" description="DUF6534" evidence="2">
    <location>
        <begin position="170"/>
        <end position="255"/>
    </location>
</feature>
<evidence type="ECO:0000313" key="4">
    <source>
        <dbReference type="Proteomes" id="UP000292702"/>
    </source>
</evidence>
<keyword evidence="1" id="KW-0472">Membrane</keyword>
<feature type="transmembrane region" description="Helical" evidence="1">
    <location>
        <begin position="122"/>
        <end position="145"/>
    </location>
</feature>
<keyword evidence="1" id="KW-1133">Transmembrane helix</keyword>
<proteinExistence type="predicted"/>
<gene>
    <name evidence="3" type="ORF">EIP91_010483</name>
</gene>
<dbReference type="InterPro" id="IPR045339">
    <property type="entry name" value="DUF6534"/>
</dbReference>
<accession>A0A4R0RWY6</accession>
<dbReference type="EMBL" id="RWJN01000063">
    <property type="protein sequence ID" value="TCD68558.1"/>
    <property type="molecule type" value="Genomic_DNA"/>
</dbReference>
<keyword evidence="1" id="KW-0812">Transmembrane</keyword>
<feature type="transmembrane region" description="Helical" evidence="1">
    <location>
        <begin position="85"/>
        <end position="110"/>
    </location>
</feature>
<evidence type="ECO:0000256" key="1">
    <source>
        <dbReference type="SAM" id="Phobius"/>
    </source>
</evidence>
<evidence type="ECO:0000313" key="3">
    <source>
        <dbReference type="EMBL" id="TCD68558.1"/>
    </source>
</evidence>
<dbReference type="PANTHER" id="PTHR40465:SF1">
    <property type="entry name" value="DUF6534 DOMAIN-CONTAINING PROTEIN"/>
    <property type="match status" value="1"/>
</dbReference>
<feature type="transmembrane region" description="Helical" evidence="1">
    <location>
        <begin position="198"/>
        <end position="215"/>
    </location>
</feature>
<name>A0A4R0RWY6_9APHY</name>
<reference evidence="3 4" key="1">
    <citation type="submission" date="2018-11" db="EMBL/GenBank/DDBJ databases">
        <title>Genome assembly of Steccherinum ochraceum LE-BIN_3174, the white-rot fungus of the Steccherinaceae family (The Residual Polyporoid clade, Polyporales, Basidiomycota).</title>
        <authorList>
            <person name="Fedorova T.V."/>
            <person name="Glazunova O.A."/>
            <person name="Landesman E.O."/>
            <person name="Moiseenko K.V."/>
            <person name="Psurtseva N.V."/>
            <person name="Savinova O.S."/>
            <person name="Shakhova N.V."/>
            <person name="Tyazhelova T.V."/>
            <person name="Vasina D.V."/>
        </authorList>
    </citation>
    <scope>NUCLEOTIDE SEQUENCE [LARGE SCALE GENOMIC DNA]</scope>
    <source>
        <strain evidence="3 4">LE-BIN_3174</strain>
    </source>
</reference>
<dbReference type="STRING" id="92696.A0A4R0RWY6"/>
<dbReference type="PANTHER" id="PTHR40465">
    <property type="entry name" value="CHROMOSOME 1, WHOLE GENOME SHOTGUN SEQUENCE"/>
    <property type="match status" value="1"/>
</dbReference>
<protein>
    <recommendedName>
        <fullName evidence="2">DUF6534 domain-containing protein</fullName>
    </recommendedName>
</protein>
<dbReference type="Pfam" id="PF20152">
    <property type="entry name" value="DUF6534"/>
    <property type="match status" value="1"/>
</dbReference>
<feature type="transmembrane region" description="Helical" evidence="1">
    <location>
        <begin position="12"/>
        <end position="36"/>
    </location>
</feature>
<dbReference type="Proteomes" id="UP000292702">
    <property type="component" value="Unassembled WGS sequence"/>
</dbReference>
<dbReference type="AlphaFoldDB" id="A0A4R0RWY6"/>
<feature type="transmembrane region" description="Helical" evidence="1">
    <location>
        <begin position="165"/>
        <end position="186"/>
    </location>
</feature>
<evidence type="ECO:0000259" key="2">
    <source>
        <dbReference type="Pfam" id="PF20152"/>
    </source>
</evidence>
<dbReference type="OrthoDB" id="3270417at2759"/>
<sequence length="339" mass="37008">MAAVPTIQELLGGYLVEAFVALGFYGIFVSQAYVYMLNCKGDPLYMRLCVGCITLLETFHTILIIHMTYAYLIDDFGNVAAIGGYIVWSGGASIACEMVIVGFCQSLYVLRVYVLSGGQLAWTSLISILLILRMAFGFATAALTFTLKSWVPFRVSQGPLITSTIGLSLSCLVDLLIALTLVYYLWKNKTGMERTDNILHALMAYFVNTGLLTMLCSMATMFTFVFIKSSLLFAGLVHMSSKLYANSLMGTLNARGILRDMNSAPRYTSATEPASFVSKFRTQPAASKPRHIEIFQQMSQTMATDDHVMVGRGPVAGKMTEFSRTSLGEGDSAKGATIA</sequence>
<keyword evidence="4" id="KW-1185">Reference proteome</keyword>
<organism evidence="3 4">
    <name type="scientific">Steccherinum ochraceum</name>
    <dbReference type="NCBI Taxonomy" id="92696"/>
    <lineage>
        <taxon>Eukaryota</taxon>
        <taxon>Fungi</taxon>
        <taxon>Dikarya</taxon>
        <taxon>Basidiomycota</taxon>
        <taxon>Agaricomycotina</taxon>
        <taxon>Agaricomycetes</taxon>
        <taxon>Polyporales</taxon>
        <taxon>Steccherinaceae</taxon>
        <taxon>Steccherinum</taxon>
    </lineage>
</organism>